<dbReference type="AlphaFoldDB" id="W0QEJ7"/>
<keyword evidence="2" id="KW-1185">Reference proteome</keyword>
<dbReference type="eggNOG" id="ENOG5032ZQ3">
    <property type="taxonomic scope" value="Bacteria"/>
</dbReference>
<proteinExistence type="predicted"/>
<protein>
    <recommendedName>
        <fullName evidence="3">DUF3144 domain-containing protein</fullName>
    </recommendedName>
</protein>
<evidence type="ECO:0008006" key="3">
    <source>
        <dbReference type="Google" id="ProtNLM"/>
    </source>
</evidence>
<evidence type="ECO:0000313" key="2">
    <source>
        <dbReference type="Proteomes" id="UP000066995"/>
    </source>
</evidence>
<dbReference type="InterPro" id="IPR021490">
    <property type="entry name" value="DUF3144"/>
</dbReference>
<dbReference type="EMBL" id="CP006943">
    <property type="protein sequence ID" value="AHG76305.1"/>
    <property type="molecule type" value="Genomic_DNA"/>
</dbReference>
<dbReference type="Proteomes" id="UP000066995">
    <property type="component" value="Chromosome"/>
</dbReference>
<sequence length="129" mass="15228">MRQAVRFLQNFAEKRPLVQKEMKDRRFMINISDKQIDPTFYQRADGFINIANAHLQNIAPNQVSNAMLFACARFNAYVASSKAEYKQQLVDSREEVIQYFVEQYKEMLAANLDEYIQNFERYIEGKKAD</sequence>
<gene>
    <name evidence="1" type="ORF">X808_17850</name>
</gene>
<dbReference type="Gene3D" id="1.10.287.3020">
    <property type="match status" value="1"/>
</dbReference>
<name>W0QEJ7_9PAST</name>
<dbReference type="HOGENOM" id="CLU_147336_0_0_6"/>
<reference evidence="1 2" key="1">
    <citation type="submission" date="2013-12" db="EMBL/GenBank/DDBJ databases">
        <title>Annotation of the Mannheimia varigena USDA-ARS-USMARC-1296 complete genome.</title>
        <authorList>
            <person name="Harhay G.P."/>
            <person name="Clawson M.L."/>
            <person name="Murray R.W."/>
            <person name="Lubbers B.V."/>
            <person name="Heaton M.P."/>
            <person name="Chitko-Mckown C.G."/>
            <person name="Harhay D.M."/>
            <person name="Smith T.P.L."/>
        </authorList>
    </citation>
    <scope>NUCLEOTIDE SEQUENCE [LARGE SCALE GENOMIC DNA]</scope>
    <source>
        <strain evidence="1 2">USDA-ARS-USMARC-1296</strain>
    </source>
</reference>
<organism evidence="1 2">
    <name type="scientific">Mannheimia varigena USDA-ARS-USMARC-1296</name>
    <dbReference type="NCBI Taxonomy" id="1433287"/>
    <lineage>
        <taxon>Bacteria</taxon>
        <taxon>Pseudomonadati</taxon>
        <taxon>Pseudomonadota</taxon>
        <taxon>Gammaproteobacteria</taxon>
        <taxon>Pasteurellales</taxon>
        <taxon>Pasteurellaceae</taxon>
        <taxon>Mannheimia</taxon>
    </lineage>
</organism>
<accession>W0QEJ7</accession>
<evidence type="ECO:0000313" key="1">
    <source>
        <dbReference type="EMBL" id="AHG76305.1"/>
    </source>
</evidence>
<dbReference type="KEGG" id="mvi:X808_17850"/>
<dbReference type="STRING" id="1433287.X808_17850"/>
<dbReference type="Pfam" id="PF11342">
    <property type="entry name" value="DUF3144"/>
    <property type="match status" value="1"/>
</dbReference>
<dbReference type="PATRIC" id="fig|1433287.3.peg.1781"/>